<organism evidence="1 2">
    <name type="scientific">Violaceomyces palustris</name>
    <dbReference type="NCBI Taxonomy" id="1673888"/>
    <lineage>
        <taxon>Eukaryota</taxon>
        <taxon>Fungi</taxon>
        <taxon>Dikarya</taxon>
        <taxon>Basidiomycota</taxon>
        <taxon>Ustilaginomycotina</taxon>
        <taxon>Ustilaginomycetes</taxon>
        <taxon>Violaceomycetales</taxon>
        <taxon>Violaceomycetaceae</taxon>
        <taxon>Violaceomyces</taxon>
    </lineage>
</organism>
<name>A0ACD0P4A2_9BASI</name>
<keyword evidence="2" id="KW-1185">Reference proteome</keyword>
<gene>
    <name evidence="1" type="ORF">IE53DRAFT_240072</name>
</gene>
<accession>A0ACD0P4A2</accession>
<proteinExistence type="predicted"/>
<reference evidence="1 2" key="1">
    <citation type="journal article" date="2018" name="Mol. Biol. Evol.">
        <title>Broad Genomic Sampling Reveals a Smut Pathogenic Ancestry of the Fungal Clade Ustilaginomycotina.</title>
        <authorList>
            <person name="Kijpornyongpan T."/>
            <person name="Mondo S.J."/>
            <person name="Barry K."/>
            <person name="Sandor L."/>
            <person name="Lee J."/>
            <person name="Lipzen A."/>
            <person name="Pangilinan J."/>
            <person name="LaButti K."/>
            <person name="Hainaut M."/>
            <person name="Henrissat B."/>
            <person name="Grigoriev I.V."/>
            <person name="Spatafora J.W."/>
            <person name="Aime M.C."/>
        </authorList>
    </citation>
    <scope>NUCLEOTIDE SEQUENCE [LARGE SCALE GENOMIC DNA]</scope>
    <source>
        <strain evidence="1 2">SA 807</strain>
    </source>
</reference>
<sequence>MAEIDIPLDYGSGLGDEAVHEGSFSPRRYAEEEEEIMDVDGNDMERNESGSRGTRFYALPAEEGISAGANRGVKSLSRAELNKLDEERLLGPEDESDPPPSPRPESSSDVRLDTLHIEGLPITQLSTSRLFAYVTHFGAQPLGLEWVNDQRCNVVFPSESSARLGLEYLCPAQDMDSAPLPSIEELQSLGHDHWQEEHFSSLCTFRKAHRVPGKLYNTSERETATSSDFDPNGGNGSSLPDDVPEIYRELEQAERLERQSQPAYQALRKLRSSLWVRYALKSHDIKPSDAAKRSQWYREHGIEAGRDVVPKLLNVGEVGEAVELFPESDGAEATPSSQPAKFTSPAAPIGLPERPDWFVAATTSEVRKGRGSANKRAVMDDLDAELDQHLASRDQEDQGPAEGDESMDQENRRLSNLSRSRWGRRDTDEVEERYGEARTRRRGRGAGEGRAVMDSLDEELDDRNRQRSASPIAARASKRKEEGDLFGAPAEGRMKIKGRGAMKAPSGDGFSRGWGDDEDLFGRDPAGRNRRGRGGRRNQERELLKADEKSLASRLASDQGSLLNRIGEGGRSLSERLG</sequence>
<protein>
    <submittedName>
        <fullName evidence="1">Uncharacterized protein</fullName>
    </submittedName>
</protein>
<dbReference type="Proteomes" id="UP000245626">
    <property type="component" value="Unassembled WGS sequence"/>
</dbReference>
<evidence type="ECO:0000313" key="2">
    <source>
        <dbReference type="Proteomes" id="UP000245626"/>
    </source>
</evidence>
<evidence type="ECO:0000313" key="1">
    <source>
        <dbReference type="EMBL" id="PWN52893.1"/>
    </source>
</evidence>
<dbReference type="EMBL" id="KZ819752">
    <property type="protein sequence ID" value="PWN52893.1"/>
    <property type="molecule type" value="Genomic_DNA"/>
</dbReference>